<sequence>MLLTSFALCILFFSCCCLALKRISLAFFFLLSFKTQTNVVANRKRRRTRPSRTSPGAKKPGPSNPIRPSLASHGTLQIDWFVGGLPPFPSAGSRPTVASSSPRHWLHSGACRSPGCKLMRMTTHAAQRSSELAAYPVSCFLLHSVPCCTSIHCVESLAAEESRKRRVWSPPKKMGGQGWRKRGMGKSVSNFALFGAGEEALPHSR</sequence>
<dbReference type="RefSeq" id="XP_062652980.1">
    <property type="nucleotide sequence ID" value="XM_062790306.1"/>
</dbReference>
<evidence type="ECO:0000256" key="1">
    <source>
        <dbReference type="SAM" id="MobiDB-lite"/>
    </source>
</evidence>
<gene>
    <name evidence="2" type="ORF">N657DRAFT_60989</name>
</gene>
<evidence type="ECO:0000313" key="2">
    <source>
        <dbReference type="EMBL" id="KAK4129209.1"/>
    </source>
</evidence>
<accession>A0AAN6UAM4</accession>
<evidence type="ECO:0000313" key="3">
    <source>
        <dbReference type="Proteomes" id="UP001302602"/>
    </source>
</evidence>
<reference evidence="2" key="2">
    <citation type="submission" date="2023-05" db="EMBL/GenBank/DDBJ databases">
        <authorList>
            <consortium name="Lawrence Berkeley National Laboratory"/>
            <person name="Steindorff A."/>
            <person name="Hensen N."/>
            <person name="Bonometti L."/>
            <person name="Westerberg I."/>
            <person name="Brannstrom I.O."/>
            <person name="Guillou S."/>
            <person name="Cros-Aarteil S."/>
            <person name="Calhoun S."/>
            <person name="Haridas S."/>
            <person name="Kuo A."/>
            <person name="Mondo S."/>
            <person name="Pangilinan J."/>
            <person name="Riley R."/>
            <person name="Labutti K."/>
            <person name="Andreopoulos B."/>
            <person name="Lipzen A."/>
            <person name="Chen C."/>
            <person name="Yanf M."/>
            <person name="Daum C."/>
            <person name="Ng V."/>
            <person name="Clum A."/>
            <person name="Ohm R."/>
            <person name="Martin F."/>
            <person name="Silar P."/>
            <person name="Natvig D."/>
            <person name="Lalanne C."/>
            <person name="Gautier V."/>
            <person name="Ament-Velasquez S.L."/>
            <person name="Kruys A."/>
            <person name="Hutchinson M.I."/>
            <person name="Powell A.J."/>
            <person name="Barry K."/>
            <person name="Miller A.N."/>
            <person name="Grigoriev I.V."/>
            <person name="Debuchy R."/>
            <person name="Gladieux P."/>
            <person name="Thoren M.H."/>
            <person name="Johannesson H."/>
        </authorList>
    </citation>
    <scope>NUCLEOTIDE SEQUENCE</scope>
    <source>
        <strain evidence="2">CBS 731.68</strain>
    </source>
</reference>
<protein>
    <submittedName>
        <fullName evidence="2">Uncharacterized protein</fullName>
    </submittedName>
</protein>
<dbReference type="AlphaFoldDB" id="A0AAN6UAM4"/>
<organism evidence="2 3">
    <name type="scientific">Parathielavia appendiculata</name>
    <dbReference type="NCBI Taxonomy" id="2587402"/>
    <lineage>
        <taxon>Eukaryota</taxon>
        <taxon>Fungi</taxon>
        <taxon>Dikarya</taxon>
        <taxon>Ascomycota</taxon>
        <taxon>Pezizomycotina</taxon>
        <taxon>Sordariomycetes</taxon>
        <taxon>Sordariomycetidae</taxon>
        <taxon>Sordariales</taxon>
        <taxon>Chaetomiaceae</taxon>
        <taxon>Parathielavia</taxon>
    </lineage>
</organism>
<proteinExistence type="predicted"/>
<dbReference type="GeneID" id="87827076"/>
<feature type="region of interest" description="Disordered" evidence="1">
    <location>
        <begin position="41"/>
        <end position="68"/>
    </location>
</feature>
<dbReference type="EMBL" id="MU853223">
    <property type="protein sequence ID" value="KAK4129209.1"/>
    <property type="molecule type" value="Genomic_DNA"/>
</dbReference>
<comment type="caution">
    <text evidence="2">The sequence shown here is derived from an EMBL/GenBank/DDBJ whole genome shotgun (WGS) entry which is preliminary data.</text>
</comment>
<dbReference type="Proteomes" id="UP001302602">
    <property type="component" value="Unassembled WGS sequence"/>
</dbReference>
<reference evidence="2" key="1">
    <citation type="journal article" date="2023" name="Mol. Phylogenet. Evol.">
        <title>Genome-scale phylogeny and comparative genomics of the fungal order Sordariales.</title>
        <authorList>
            <person name="Hensen N."/>
            <person name="Bonometti L."/>
            <person name="Westerberg I."/>
            <person name="Brannstrom I.O."/>
            <person name="Guillou S."/>
            <person name="Cros-Aarteil S."/>
            <person name="Calhoun S."/>
            <person name="Haridas S."/>
            <person name="Kuo A."/>
            <person name="Mondo S."/>
            <person name="Pangilinan J."/>
            <person name="Riley R."/>
            <person name="LaButti K."/>
            <person name="Andreopoulos B."/>
            <person name="Lipzen A."/>
            <person name="Chen C."/>
            <person name="Yan M."/>
            <person name="Daum C."/>
            <person name="Ng V."/>
            <person name="Clum A."/>
            <person name="Steindorff A."/>
            <person name="Ohm R.A."/>
            <person name="Martin F."/>
            <person name="Silar P."/>
            <person name="Natvig D.O."/>
            <person name="Lalanne C."/>
            <person name="Gautier V."/>
            <person name="Ament-Velasquez S.L."/>
            <person name="Kruys A."/>
            <person name="Hutchinson M.I."/>
            <person name="Powell A.J."/>
            <person name="Barry K."/>
            <person name="Miller A.N."/>
            <person name="Grigoriev I.V."/>
            <person name="Debuchy R."/>
            <person name="Gladieux P."/>
            <person name="Hiltunen Thoren M."/>
            <person name="Johannesson H."/>
        </authorList>
    </citation>
    <scope>NUCLEOTIDE SEQUENCE</scope>
    <source>
        <strain evidence="2">CBS 731.68</strain>
    </source>
</reference>
<keyword evidence="3" id="KW-1185">Reference proteome</keyword>
<name>A0AAN6UAM4_9PEZI</name>